<dbReference type="RefSeq" id="WP_083626587.1">
    <property type="nucleotide sequence ID" value="NZ_LR734884.1"/>
</dbReference>
<evidence type="ECO:0000313" key="3">
    <source>
        <dbReference type="Proteomes" id="UP000184550"/>
    </source>
</evidence>
<protein>
    <recommendedName>
        <fullName evidence="4">CARDB domain-containing protein</fullName>
    </recommendedName>
</protein>
<dbReference type="EMBL" id="CZCU02000162">
    <property type="protein sequence ID" value="VXD25186.1"/>
    <property type="molecule type" value="Genomic_DNA"/>
</dbReference>
<reference evidence="2" key="1">
    <citation type="submission" date="2019-10" db="EMBL/GenBank/DDBJ databases">
        <authorList>
            <consortium name="Genoscope - CEA"/>
            <person name="William W."/>
        </authorList>
    </citation>
    <scope>NUCLEOTIDE SEQUENCE [LARGE SCALE GENOMIC DNA]</scope>
    <source>
        <strain evidence="2">BBR_PRJEB10992</strain>
    </source>
</reference>
<gene>
    <name evidence="2" type="ORF">PL8927_840006</name>
</gene>
<dbReference type="Proteomes" id="UP000184550">
    <property type="component" value="Unassembled WGS sequence"/>
</dbReference>
<keyword evidence="3" id="KW-1185">Reference proteome</keyword>
<sequence length="404" mass="45144">MRNFLIFCLALALVFFQVVANSYVPRGLTVPIDVKIGKSAQISEKLTDTNAVEAWGIPMEVVVQAPTLLVLPIPTDKPTPDFSNSWFLNVNLTNNTPNPICPSYDTLLPELIAPDGQILQRQSVTNRGVGTGEYTRNLVNPGQRFGFFAQVALVWENNKLQLKIVSSPWYFEDIKPGAYQLRFVYENSGEATSCSYRGEETRVERTGIGRGGTNFLSLRIVEPVLIDGNVAQLDGMRFELIVPQRLLIIPPNQPDAYTPVQLGLRITNNSSVPRRFNQLDSLIPGMVSSLGYLLQVEGARNRTRQPQISDCPLIQPGKSLTLSVDAKIFWHNRKLRLGGNDRFNGTWYFDSLNPSLYRIGFGYPIMNPTSLSVYDPEIRASRLLTDICTVPVVTPMVDIRLVAR</sequence>
<dbReference type="AlphaFoldDB" id="A0A7Z9E5H1"/>
<evidence type="ECO:0000313" key="2">
    <source>
        <dbReference type="EMBL" id="VXD25186.1"/>
    </source>
</evidence>
<name>A0A7Z9E5H1_9CYAN</name>
<comment type="caution">
    <text evidence="2">The sequence shown here is derived from an EMBL/GenBank/DDBJ whole genome shotgun (WGS) entry which is preliminary data.</text>
</comment>
<organism evidence="2 3">
    <name type="scientific">Planktothrix serta PCC 8927</name>
    <dbReference type="NCBI Taxonomy" id="671068"/>
    <lineage>
        <taxon>Bacteria</taxon>
        <taxon>Bacillati</taxon>
        <taxon>Cyanobacteriota</taxon>
        <taxon>Cyanophyceae</taxon>
        <taxon>Oscillatoriophycideae</taxon>
        <taxon>Oscillatoriales</taxon>
        <taxon>Microcoleaceae</taxon>
        <taxon>Planktothrix</taxon>
    </lineage>
</organism>
<evidence type="ECO:0000256" key="1">
    <source>
        <dbReference type="SAM" id="SignalP"/>
    </source>
</evidence>
<feature type="signal peptide" evidence="1">
    <location>
        <begin position="1"/>
        <end position="20"/>
    </location>
</feature>
<feature type="chain" id="PRO_5031018764" description="CARDB domain-containing protein" evidence="1">
    <location>
        <begin position="21"/>
        <end position="404"/>
    </location>
</feature>
<keyword evidence="1" id="KW-0732">Signal</keyword>
<evidence type="ECO:0008006" key="4">
    <source>
        <dbReference type="Google" id="ProtNLM"/>
    </source>
</evidence>
<accession>A0A7Z9E5H1</accession>
<proteinExistence type="predicted"/>
<dbReference type="OrthoDB" id="459685at2"/>